<name>A0A158R033_NIPBR</name>
<dbReference type="EMBL" id="UYSL01020463">
    <property type="protein sequence ID" value="VDL74721.1"/>
    <property type="molecule type" value="Genomic_DNA"/>
</dbReference>
<evidence type="ECO:0000256" key="1">
    <source>
        <dbReference type="SAM" id="Phobius"/>
    </source>
</evidence>
<feature type="signal peptide" evidence="2">
    <location>
        <begin position="1"/>
        <end position="17"/>
    </location>
</feature>
<keyword evidence="1" id="KW-0812">Transmembrane</keyword>
<dbReference type="OMA" id="CCKEENH"/>
<keyword evidence="2" id="KW-0732">Signal</keyword>
<feature type="domain" description="CX" evidence="3">
    <location>
        <begin position="176"/>
        <end position="220"/>
    </location>
</feature>
<organism evidence="6">
    <name type="scientific">Nippostrongylus brasiliensis</name>
    <name type="common">Rat hookworm</name>
    <dbReference type="NCBI Taxonomy" id="27835"/>
    <lineage>
        <taxon>Eukaryota</taxon>
        <taxon>Metazoa</taxon>
        <taxon>Ecdysozoa</taxon>
        <taxon>Nematoda</taxon>
        <taxon>Chromadorea</taxon>
        <taxon>Rhabditida</taxon>
        <taxon>Rhabditina</taxon>
        <taxon>Rhabditomorpha</taxon>
        <taxon>Strongyloidea</taxon>
        <taxon>Heligmosomidae</taxon>
        <taxon>Nippostrongylus</taxon>
    </lineage>
</organism>
<keyword evidence="1" id="KW-1133">Transmembrane helix</keyword>
<evidence type="ECO:0000313" key="6">
    <source>
        <dbReference type="WBParaSite" id="NBR_0001113101-mRNA-1"/>
    </source>
</evidence>
<evidence type="ECO:0000313" key="4">
    <source>
        <dbReference type="EMBL" id="VDL74721.1"/>
    </source>
</evidence>
<dbReference type="AlphaFoldDB" id="A0A158R033"/>
<dbReference type="Pfam" id="PF01705">
    <property type="entry name" value="CX"/>
    <property type="match status" value="1"/>
</dbReference>
<sequence length="270" mass="30769">MSFLQLIFVLNSSLVYAHYCGGQFPIRESVEIVKRLVAAYAVPVVRRDRNGTEWMNNLFIKNDGLEMDGVQYFLNDNRLPPEMTFFFADSLLLDSTPIFVVDREQINSWRPDFPDKTKALTKISRRCDIGQRACGLKCCKEENHIVQKGFLDYGSLAESNYTFNGVTYRLRDNYDNSTAQTCSYFLSYYDPLFSQASGKQVSSIYFSCPRRSSCCGLTCEPHPSTALLRKPREANLLSLEFDKYQLNALLTAGTIVSLIAFVAITLINRR</sequence>
<protein>
    <submittedName>
        <fullName evidence="6">CX domain-containing protein</fullName>
    </submittedName>
</protein>
<reference evidence="4 5" key="2">
    <citation type="submission" date="2018-11" db="EMBL/GenBank/DDBJ databases">
        <authorList>
            <consortium name="Pathogen Informatics"/>
        </authorList>
    </citation>
    <scope>NUCLEOTIDE SEQUENCE [LARGE SCALE GENOMIC DNA]</scope>
</reference>
<proteinExistence type="predicted"/>
<reference evidence="6" key="1">
    <citation type="submission" date="2016-04" db="UniProtKB">
        <authorList>
            <consortium name="WormBaseParasite"/>
        </authorList>
    </citation>
    <scope>IDENTIFICATION</scope>
</reference>
<keyword evidence="1" id="KW-0472">Membrane</keyword>
<feature type="chain" id="PRO_5043135737" evidence="2">
    <location>
        <begin position="18"/>
        <end position="270"/>
    </location>
</feature>
<dbReference type="InterPro" id="IPR002619">
    <property type="entry name" value="CX"/>
</dbReference>
<dbReference type="Proteomes" id="UP000271162">
    <property type="component" value="Unassembled WGS sequence"/>
</dbReference>
<evidence type="ECO:0000259" key="3">
    <source>
        <dbReference type="Pfam" id="PF01705"/>
    </source>
</evidence>
<accession>A0A158R033</accession>
<dbReference type="WBParaSite" id="NBR_0001113101-mRNA-1">
    <property type="protein sequence ID" value="NBR_0001113101-mRNA-1"/>
    <property type="gene ID" value="NBR_0001113101"/>
</dbReference>
<evidence type="ECO:0000256" key="2">
    <source>
        <dbReference type="SAM" id="SignalP"/>
    </source>
</evidence>
<gene>
    <name evidence="4" type="ORF">NBR_LOCUS11132</name>
</gene>
<keyword evidence="5" id="KW-1185">Reference proteome</keyword>
<feature type="transmembrane region" description="Helical" evidence="1">
    <location>
        <begin position="246"/>
        <end position="267"/>
    </location>
</feature>
<evidence type="ECO:0000313" key="5">
    <source>
        <dbReference type="Proteomes" id="UP000271162"/>
    </source>
</evidence>